<accession>A0A182SLU2</accession>
<dbReference type="SMART" id="SM00060">
    <property type="entry name" value="FN3"/>
    <property type="match status" value="1"/>
</dbReference>
<dbReference type="PROSITE" id="PS50853">
    <property type="entry name" value="FN3"/>
    <property type="match status" value="1"/>
</dbReference>
<feature type="signal peptide" evidence="4">
    <location>
        <begin position="1"/>
        <end position="19"/>
    </location>
</feature>
<evidence type="ECO:0000313" key="6">
    <source>
        <dbReference type="EnsemblMetazoa" id="AMAM009338-PA"/>
    </source>
</evidence>
<feature type="region of interest" description="Disordered" evidence="2">
    <location>
        <begin position="317"/>
        <end position="356"/>
    </location>
</feature>
<dbReference type="PANTHER" id="PTHR13817:SF166">
    <property type="entry name" value="NEURONAL IGCAM-RELATED"/>
    <property type="match status" value="1"/>
</dbReference>
<dbReference type="InterPro" id="IPR003961">
    <property type="entry name" value="FN3_dom"/>
</dbReference>
<sequence length="420" mass="46012">MFFFLLLTLFPEFSKQVKQKVTGTSLIVQNLEEEVTYTFTVRAQTIDYGPAVIGNVTTGPQDGSPGSPRELMIAKSQASVQMHWINGQSGKGPILGYYIETKKRDDLRWETVARTTNGPIQEFTVSFQNLLPSTAYKFRVISYNRYGISCPVYSDDAVLTPSKLYLEYGYLQLKPFYRQTWFMVALAATSIVIVIMVIAVLCVKSKSYKYKQEVQKTLEESIAMSIDERQELALELYRTRHGASANGGVNGVSSGTGTMIHSTLGRRTGTILGRKGGGGPGSSTAAAAAAAAASLGKSPPRPSPASVAYHSDEESLKCYDENPDDSSVTEKPSEVSSSDSQASESENESVRSDPHSFVNHYVNNDLLRQSWKRQKPVRNYSSYTDSDPEGSAVMSLNGGQIIMNNMARSRAPLPGFSSFV</sequence>
<reference evidence="6" key="2">
    <citation type="submission" date="2020-05" db="UniProtKB">
        <authorList>
            <consortium name="EnsemblMetazoa"/>
        </authorList>
    </citation>
    <scope>IDENTIFICATION</scope>
    <source>
        <strain evidence="6">maculatus3</strain>
    </source>
</reference>
<evidence type="ECO:0000259" key="5">
    <source>
        <dbReference type="PROSITE" id="PS50853"/>
    </source>
</evidence>
<feature type="domain" description="Fibronectin type-III" evidence="5">
    <location>
        <begin position="64"/>
        <end position="163"/>
    </location>
</feature>
<dbReference type="InterPro" id="IPR013783">
    <property type="entry name" value="Ig-like_fold"/>
</dbReference>
<feature type="transmembrane region" description="Helical" evidence="3">
    <location>
        <begin position="181"/>
        <end position="203"/>
    </location>
</feature>
<feature type="chain" id="PRO_5008135920" description="Fibronectin type-III domain-containing protein" evidence="4">
    <location>
        <begin position="20"/>
        <end position="420"/>
    </location>
</feature>
<dbReference type="Proteomes" id="UP000075901">
    <property type="component" value="Unassembled WGS sequence"/>
</dbReference>
<keyword evidence="7" id="KW-1185">Reference proteome</keyword>
<organism evidence="6 7">
    <name type="scientific">Anopheles maculatus</name>
    <dbReference type="NCBI Taxonomy" id="74869"/>
    <lineage>
        <taxon>Eukaryota</taxon>
        <taxon>Metazoa</taxon>
        <taxon>Ecdysozoa</taxon>
        <taxon>Arthropoda</taxon>
        <taxon>Hexapoda</taxon>
        <taxon>Insecta</taxon>
        <taxon>Pterygota</taxon>
        <taxon>Neoptera</taxon>
        <taxon>Endopterygota</taxon>
        <taxon>Diptera</taxon>
        <taxon>Nematocera</taxon>
        <taxon>Culicoidea</taxon>
        <taxon>Culicidae</taxon>
        <taxon>Anophelinae</taxon>
        <taxon>Anopheles</taxon>
        <taxon>Anopheles maculatus group</taxon>
    </lineage>
</organism>
<dbReference type="PANTHER" id="PTHR13817">
    <property type="entry name" value="TITIN"/>
    <property type="match status" value="1"/>
</dbReference>
<protein>
    <recommendedName>
        <fullName evidence="5">Fibronectin type-III domain-containing protein</fullName>
    </recommendedName>
</protein>
<feature type="compositionally biased region" description="Low complexity" evidence="2">
    <location>
        <begin position="334"/>
        <end position="344"/>
    </location>
</feature>
<keyword evidence="3" id="KW-0472">Membrane</keyword>
<name>A0A182SLU2_9DIPT</name>
<dbReference type="SUPFAM" id="SSF49265">
    <property type="entry name" value="Fibronectin type III"/>
    <property type="match status" value="1"/>
</dbReference>
<dbReference type="Pfam" id="PF00041">
    <property type="entry name" value="fn3"/>
    <property type="match status" value="1"/>
</dbReference>
<dbReference type="InterPro" id="IPR036116">
    <property type="entry name" value="FN3_sf"/>
</dbReference>
<dbReference type="InterPro" id="IPR050964">
    <property type="entry name" value="Striated_Muscle_Regulatory"/>
</dbReference>
<keyword evidence="4" id="KW-0732">Signal</keyword>
<reference evidence="7" key="1">
    <citation type="submission" date="2013-09" db="EMBL/GenBank/DDBJ databases">
        <title>The Genome Sequence of Anopheles maculatus species B.</title>
        <authorList>
            <consortium name="The Broad Institute Genomics Platform"/>
            <person name="Neafsey D.E."/>
            <person name="Besansky N."/>
            <person name="Howell P."/>
            <person name="Walton C."/>
            <person name="Young S.K."/>
            <person name="Zeng Q."/>
            <person name="Gargeya S."/>
            <person name="Fitzgerald M."/>
            <person name="Haas B."/>
            <person name="Abouelleil A."/>
            <person name="Allen A.W."/>
            <person name="Alvarado L."/>
            <person name="Arachchi H.M."/>
            <person name="Berlin A.M."/>
            <person name="Chapman S.B."/>
            <person name="Gainer-Dewar J."/>
            <person name="Goldberg J."/>
            <person name="Griggs A."/>
            <person name="Gujja S."/>
            <person name="Hansen M."/>
            <person name="Howarth C."/>
            <person name="Imamovic A."/>
            <person name="Ireland A."/>
            <person name="Larimer J."/>
            <person name="McCowan C."/>
            <person name="Murphy C."/>
            <person name="Pearson M."/>
            <person name="Poon T.W."/>
            <person name="Priest M."/>
            <person name="Roberts A."/>
            <person name="Saif S."/>
            <person name="Shea T."/>
            <person name="Sisk P."/>
            <person name="Sykes S."/>
            <person name="Wortman J."/>
            <person name="Nusbaum C."/>
            <person name="Birren B."/>
        </authorList>
    </citation>
    <scope>NUCLEOTIDE SEQUENCE [LARGE SCALE GENOMIC DNA]</scope>
    <source>
        <strain evidence="7">maculatus3</strain>
    </source>
</reference>
<keyword evidence="1" id="KW-0677">Repeat</keyword>
<keyword evidence="3" id="KW-1133">Transmembrane helix</keyword>
<dbReference type="CDD" id="cd00063">
    <property type="entry name" value="FN3"/>
    <property type="match status" value="1"/>
</dbReference>
<evidence type="ECO:0000256" key="2">
    <source>
        <dbReference type="SAM" id="MobiDB-lite"/>
    </source>
</evidence>
<dbReference type="EnsemblMetazoa" id="AMAM009338-RA">
    <property type="protein sequence ID" value="AMAM009338-PA"/>
    <property type="gene ID" value="AMAM009338"/>
</dbReference>
<evidence type="ECO:0000313" key="7">
    <source>
        <dbReference type="Proteomes" id="UP000075901"/>
    </source>
</evidence>
<dbReference type="VEuPathDB" id="VectorBase:AMAM009338"/>
<dbReference type="AlphaFoldDB" id="A0A182SLU2"/>
<keyword evidence="3" id="KW-0812">Transmembrane</keyword>
<evidence type="ECO:0000256" key="3">
    <source>
        <dbReference type="SAM" id="Phobius"/>
    </source>
</evidence>
<evidence type="ECO:0000256" key="1">
    <source>
        <dbReference type="ARBA" id="ARBA00022737"/>
    </source>
</evidence>
<evidence type="ECO:0000256" key="4">
    <source>
        <dbReference type="SAM" id="SignalP"/>
    </source>
</evidence>
<proteinExistence type="predicted"/>
<dbReference type="FunFam" id="2.60.40.10:FF:000301">
    <property type="entry name" value="Sidekick cell adhesion molecule 2"/>
    <property type="match status" value="1"/>
</dbReference>
<dbReference type="Gene3D" id="2.60.40.10">
    <property type="entry name" value="Immunoglobulins"/>
    <property type="match status" value="1"/>
</dbReference>
<feature type="region of interest" description="Disordered" evidence="2">
    <location>
        <begin position="293"/>
        <end position="312"/>
    </location>
</feature>